<comment type="catalytic activity">
    <reaction evidence="5">
        <text>O-phospho-L-tyrosyl-[protein] + H2O = L-tyrosyl-[protein] + phosphate</text>
        <dbReference type="Rhea" id="RHEA:10684"/>
        <dbReference type="Rhea" id="RHEA-COMP:10136"/>
        <dbReference type="Rhea" id="RHEA-COMP:20101"/>
        <dbReference type="ChEBI" id="CHEBI:15377"/>
        <dbReference type="ChEBI" id="CHEBI:43474"/>
        <dbReference type="ChEBI" id="CHEBI:46858"/>
        <dbReference type="ChEBI" id="CHEBI:61978"/>
        <dbReference type="EC" id="3.1.3.48"/>
    </reaction>
</comment>
<dbReference type="PANTHER" id="PTHR39181:SF1">
    <property type="entry name" value="TYROSINE-PROTEIN PHOSPHATASE YWQE"/>
    <property type="match status" value="1"/>
</dbReference>
<protein>
    <recommendedName>
        <fullName evidence="2">protein-tyrosine-phosphatase</fullName>
        <ecNumber evidence="2">3.1.3.48</ecNumber>
    </recommendedName>
</protein>
<keyword evidence="3 6" id="KW-0378">Hydrolase</keyword>
<dbReference type="Proteomes" id="UP000014155">
    <property type="component" value="Unassembled WGS sequence"/>
</dbReference>
<dbReference type="PATRIC" id="fig|1195236.3.peg.2259"/>
<proteinExistence type="inferred from homology"/>
<dbReference type="PANTHER" id="PTHR39181">
    <property type="entry name" value="TYROSINE-PROTEIN PHOSPHATASE YWQE"/>
    <property type="match status" value="1"/>
</dbReference>
<keyword evidence="4" id="KW-0904">Protein phosphatase</keyword>
<dbReference type="EC" id="3.1.3.48" evidence="2"/>
<dbReference type="AlphaFoldDB" id="S0FJ17"/>
<evidence type="ECO:0000256" key="1">
    <source>
        <dbReference type="ARBA" id="ARBA00005750"/>
    </source>
</evidence>
<dbReference type="SUPFAM" id="SSF89550">
    <property type="entry name" value="PHP domain-like"/>
    <property type="match status" value="1"/>
</dbReference>
<evidence type="ECO:0000313" key="7">
    <source>
        <dbReference type="Proteomes" id="UP000014155"/>
    </source>
</evidence>
<dbReference type="EMBL" id="AORV01000031">
    <property type="protein sequence ID" value="EMS72065.1"/>
    <property type="molecule type" value="Genomic_DNA"/>
</dbReference>
<evidence type="ECO:0000313" key="6">
    <source>
        <dbReference type="EMBL" id="EMS72065.1"/>
    </source>
</evidence>
<dbReference type="InterPro" id="IPR016667">
    <property type="entry name" value="Caps_polysacc_synth_CpsB/CapC"/>
</dbReference>
<organism evidence="6 7">
    <name type="scientific">Ruminiclostridium cellobioparum subsp. termitidis CT1112</name>
    <dbReference type="NCBI Taxonomy" id="1195236"/>
    <lineage>
        <taxon>Bacteria</taxon>
        <taxon>Bacillati</taxon>
        <taxon>Bacillota</taxon>
        <taxon>Clostridia</taxon>
        <taxon>Eubacteriales</taxon>
        <taxon>Oscillospiraceae</taxon>
        <taxon>Ruminiclostridium</taxon>
    </lineage>
</organism>
<dbReference type="Pfam" id="PF19567">
    <property type="entry name" value="CpsB_CapC"/>
    <property type="match status" value="1"/>
</dbReference>
<reference evidence="6 7" key="1">
    <citation type="journal article" date="2013" name="Genome Announc.">
        <title>Draft Genome Sequence of the Cellulolytic, Mesophilic, Anaerobic Bacterium Clostridium termitidis Strain CT1112 (DSM 5398).</title>
        <authorList>
            <person name="Lal S."/>
            <person name="Ramachandran U."/>
            <person name="Zhang X."/>
            <person name="Munir R."/>
            <person name="Sparling R."/>
            <person name="Levin D.B."/>
        </authorList>
    </citation>
    <scope>NUCLEOTIDE SEQUENCE [LARGE SCALE GENOMIC DNA]</scope>
    <source>
        <strain evidence="6 7">CT1112</strain>
    </source>
</reference>
<gene>
    <name evidence="6" type="ORF">CTER_1960</name>
</gene>
<evidence type="ECO:0000256" key="2">
    <source>
        <dbReference type="ARBA" id="ARBA00013064"/>
    </source>
</evidence>
<dbReference type="eggNOG" id="COG4464">
    <property type="taxonomic scope" value="Bacteria"/>
</dbReference>
<dbReference type="STRING" id="1195236.CTER_1960"/>
<dbReference type="Gene3D" id="3.20.20.140">
    <property type="entry name" value="Metal-dependent hydrolases"/>
    <property type="match status" value="1"/>
</dbReference>
<comment type="caution">
    <text evidence="6">The sequence shown here is derived from an EMBL/GenBank/DDBJ whole genome shotgun (WGS) entry which is preliminary data.</text>
</comment>
<dbReference type="GO" id="GO:0004725">
    <property type="term" value="F:protein tyrosine phosphatase activity"/>
    <property type="evidence" value="ECO:0007669"/>
    <property type="project" value="UniProtKB-EC"/>
</dbReference>
<comment type="similarity">
    <text evidence="1">Belongs to the metallo-dependent hydrolases superfamily. CpsB/CapC family.</text>
</comment>
<evidence type="ECO:0000256" key="3">
    <source>
        <dbReference type="ARBA" id="ARBA00022801"/>
    </source>
</evidence>
<dbReference type="InterPro" id="IPR016195">
    <property type="entry name" value="Pol/histidinol_Pase-like"/>
</dbReference>
<name>S0FJ17_RUMCE</name>
<sequence length="257" mass="29498">MIDVHSHIIFGVDDGPSSLEQSVEMLKEADSIGIRTIVATPHFHETVYELERVENNYQELLYRAKAYDVDIKLAYEIYVEQGENFHFINRVKSGLNKSGLMLFEFPYRVSPEKCVESVYELNLHKIVPVIAHIERNRSLLRDFGSVVSLIKAGSYIQVDAASILGVYGRKVKEYTKKLIRMRLVDMVASNAHCAEDYSKWYLEAYSTVVRWAGKETAVMLFHSNAEKILDENHDNVFIPNMSKPYDWRNSGAALLQN</sequence>
<keyword evidence="7" id="KW-1185">Reference proteome</keyword>
<evidence type="ECO:0000256" key="5">
    <source>
        <dbReference type="ARBA" id="ARBA00051722"/>
    </source>
</evidence>
<accession>S0FJ17</accession>
<dbReference type="PIRSF" id="PIRSF016557">
    <property type="entry name" value="Caps_synth_CpsB"/>
    <property type="match status" value="1"/>
</dbReference>
<dbReference type="GO" id="GO:0030145">
    <property type="term" value="F:manganese ion binding"/>
    <property type="evidence" value="ECO:0007669"/>
    <property type="project" value="InterPro"/>
</dbReference>
<evidence type="ECO:0000256" key="4">
    <source>
        <dbReference type="ARBA" id="ARBA00022912"/>
    </source>
</evidence>